<reference evidence="6 7" key="1">
    <citation type="submission" date="2023-10" db="EMBL/GenBank/DDBJ databases">
        <title>Chromosome-scale genome assembly provides insights into flower coloration mechanisms of Canna indica.</title>
        <authorList>
            <person name="Li C."/>
        </authorList>
    </citation>
    <scope>NUCLEOTIDE SEQUENCE [LARGE SCALE GENOMIC DNA]</scope>
    <source>
        <tissue evidence="6">Flower</tissue>
    </source>
</reference>
<evidence type="ECO:0000256" key="1">
    <source>
        <dbReference type="ARBA" id="ARBA00022729"/>
    </source>
</evidence>
<dbReference type="EMBL" id="CP136892">
    <property type="protein sequence ID" value="WOL01648.1"/>
    <property type="molecule type" value="Genomic_DNA"/>
</dbReference>
<keyword evidence="7" id="KW-1185">Reference proteome</keyword>
<dbReference type="SUPFAM" id="SSF101148">
    <property type="entry name" value="Plant invertase/pectin methylesterase inhibitor"/>
    <property type="match status" value="1"/>
</dbReference>
<feature type="domain" description="Pectinesterase inhibitor" evidence="5">
    <location>
        <begin position="21"/>
        <end position="167"/>
    </location>
</feature>
<dbReference type="Proteomes" id="UP001327560">
    <property type="component" value="Chromosome 3"/>
</dbReference>
<dbReference type="InterPro" id="IPR035513">
    <property type="entry name" value="Invertase/methylesterase_inhib"/>
</dbReference>
<dbReference type="AlphaFoldDB" id="A0AAQ3QA92"/>
<keyword evidence="2" id="KW-1015">Disulfide bond</keyword>
<dbReference type="SMART" id="SM00856">
    <property type="entry name" value="PMEI"/>
    <property type="match status" value="1"/>
</dbReference>
<protein>
    <submittedName>
        <fullName evidence="6">Invertase inhibitor</fullName>
    </submittedName>
</protein>
<evidence type="ECO:0000259" key="5">
    <source>
        <dbReference type="SMART" id="SM00856"/>
    </source>
</evidence>
<evidence type="ECO:0000256" key="3">
    <source>
        <dbReference type="ARBA" id="ARBA00038471"/>
    </source>
</evidence>
<keyword evidence="1 4" id="KW-0732">Signal</keyword>
<dbReference type="NCBIfam" id="TIGR01614">
    <property type="entry name" value="PME_inhib"/>
    <property type="match status" value="1"/>
</dbReference>
<name>A0AAQ3QA92_9LILI</name>
<dbReference type="InterPro" id="IPR006501">
    <property type="entry name" value="Pectinesterase_inhib_dom"/>
</dbReference>
<feature type="signal peptide" evidence="4">
    <location>
        <begin position="1"/>
        <end position="21"/>
    </location>
</feature>
<evidence type="ECO:0000313" key="6">
    <source>
        <dbReference type="EMBL" id="WOL01648.1"/>
    </source>
</evidence>
<organism evidence="6 7">
    <name type="scientific">Canna indica</name>
    <name type="common">Indian-shot</name>
    <dbReference type="NCBI Taxonomy" id="4628"/>
    <lineage>
        <taxon>Eukaryota</taxon>
        <taxon>Viridiplantae</taxon>
        <taxon>Streptophyta</taxon>
        <taxon>Embryophyta</taxon>
        <taxon>Tracheophyta</taxon>
        <taxon>Spermatophyta</taxon>
        <taxon>Magnoliopsida</taxon>
        <taxon>Liliopsida</taxon>
        <taxon>Zingiberales</taxon>
        <taxon>Cannaceae</taxon>
        <taxon>Canna</taxon>
    </lineage>
</organism>
<dbReference type="Gene3D" id="1.20.140.40">
    <property type="entry name" value="Invertase/pectin methylesterase inhibitor family protein"/>
    <property type="match status" value="1"/>
</dbReference>
<dbReference type="PANTHER" id="PTHR35357:SF8">
    <property type="entry name" value="OS01G0111000 PROTEIN"/>
    <property type="match status" value="1"/>
</dbReference>
<comment type="similarity">
    <text evidence="3">Belongs to the PMEI family.</text>
</comment>
<dbReference type="GO" id="GO:0004857">
    <property type="term" value="F:enzyme inhibitor activity"/>
    <property type="evidence" value="ECO:0007669"/>
    <property type="project" value="InterPro"/>
</dbReference>
<evidence type="ECO:0000256" key="2">
    <source>
        <dbReference type="ARBA" id="ARBA00023157"/>
    </source>
</evidence>
<proteinExistence type="inferred from homology"/>
<feature type="chain" id="PRO_5042904913" evidence="4">
    <location>
        <begin position="22"/>
        <end position="167"/>
    </location>
</feature>
<gene>
    <name evidence="6" type="ORF">Cni_G10365</name>
</gene>
<sequence>MSRHSLFLVLLALLIPSFSSAASPTIESACKDFVDPNFCITSLQVVNGSESADLRGLAGISLRLAVFNATGTFAKLETFKKTTTDAGVLNSVAACEILYRNAATTLQFAAEFSASNHFDLAVVMYGSILDAPVQCGEILRNGFDVDGRNFFYLMLMAREFTSKLKSS</sequence>
<dbReference type="Pfam" id="PF04043">
    <property type="entry name" value="PMEI"/>
    <property type="match status" value="1"/>
</dbReference>
<accession>A0AAQ3QA92</accession>
<dbReference type="PANTHER" id="PTHR35357">
    <property type="entry name" value="OS02G0537100 PROTEIN"/>
    <property type="match status" value="1"/>
</dbReference>
<evidence type="ECO:0000313" key="7">
    <source>
        <dbReference type="Proteomes" id="UP001327560"/>
    </source>
</evidence>
<evidence type="ECO:0000256" key="4">
    <source>
        <dbReference type="SAM" id="SignalP"/>
    </source>
</evidence>